<dbReference type="InterPro" id="IPR013525">
    <property type="entry name" value="ABC2_TM"/>
</dbReference>
<feature type="domain" description="ABC transmembrane type-2" evidence="6">
    <location>
        <begin position="20"/>
        <end position="247"/>
    </location>
</feature>
<dbReference type="KEGG" id="kpul:GXN76_04460"/>
<keyword evidence="5" id="KW-0813">Transport</keyword>
<dbReference type="RefSeq" id="WP_173220881.1">
    <property type="nucleotide sequence ID" value="NZ_CP048104.1"/>
</dbReference>
<name>A0A7D3Y8Q5_9BACL</name>
<evidence type="ECO:0000256" key="2">
    <source>
        <dbReference type="ARBA" id="ARBA00022692"/>
    </source>
</evidence>
<dbReference type="InterPro" id="IPR000412">
    <property type="entry name" value="ABC_2_transport"/>
</dbReference>
<evidence type="ECO:0000313" key="8">
    <source>
        <dbReference type="Proteomes" id="UP000503088"/>
    </source>
</evidence>
<keyword evidence="4 5" id="KW-0472">Membrane</keyword>
<proteinExistence type="inferred from homology"/>
<dbReference type="PROSITE" id="PS51012">
    <property type="entry name" value="ABC_TM2"/>
    <property type="match status" value="1"/>
</dbReference>
<gene>
    <name evidence="7" type="ORF">GXN76_04460</name>
</gene>
<evidence type="ECO:0000256" key="3">
    <source>
        <dbReference type="ARBA" id="ARBA00022989"/>
    </source>
</evidence>
<sequence length="249" mass="27699">MKALLKLAAFDFRLYLRDWITIFWVLVYPVLMLLLFGSMFGDQPGEVSGSRYIDDYVPALCALNVMSVALFTLNINMITYRENGILRRFQVTPIRKSVVLASHAIQGIVLVLTGAVEIIVIAKLVWDIQIGFTSLVTLIGCLLFGSFGFFSLGFAMSGLASTPGAASGFAMALFFPMLFLSGIGMPLDYFPQFLQTASQWIPMTYLVNLVQGVWQGQGWTGFWPELTVLSVFAAISVALAFILFRWENR</sequence>
<evidence type="ECO:0000259" key="6">
    <source>
        <dbReference type="PROSITE" id="PS51012"/>
    </source>
</evidence>
<reference evidence="7 8" key="1">
    <citation type="submission" date="2020-01" db="EMBL/GenBank/DDBJ databases">
        <authorList>
            <person name="Gulvik C.A."/>
            <person name="Batra D.G."/>
        </authorList>
    </citation>
    <scope>NUCLEOTIDE SEQUENCE [LARGE SCALE GENOMIC DNA]</scope>
    <source>
        <strain evidence="7 8">W9323</strain>
    </source>
</reference>
<protein>
    <recommendedName>
        <fullName evidence="5">Transport permease protein</fullName>
    </recommendedName>
</protein>
<dbReference type="InterPro" id="IPR051784">
    <property type="entry name" value="Nod_factor_ABC_transporter"/>
</dbReference>
<dbReference type="AlphaFoldDB" id="A0A7D3Y8Q5"/>
<dbReference type="PANTHER" id="PTHR43229">
    <property type="entry name" value="NODULATION PROTEIN J"/>
    <property type="match status" value="1"/>
</dbReference>
<accession>A0A7D3Y8Q5</accession>
<keyword evidence="3 5" id="KW-1133">Transmembrane helix</keyword>
<evidence type="ECO:0000313" key="7">
    <source>
        <dbReference type="EMBL" id="QKG83801.1"/>
    </source>
</evidence>
<keyword evidence="5" id="KW-1003">Cell membrane</keyword>
<organism evidence="7 8">
    <name type="scientific">Kroppenstedtia pulmonis</name>
    <dbReference type="NCBI Taxonomy" id="1380685"/>
    <lineage>
        <taxon>Bacteria</taxon>
        <taxon>Bacillati</taxon>
        <taxon>Bacillota</taxon>
        <taxon>Bacilli</taxon>
        <taxon>Bacillales</taxon>
        <taxon>Thermoactinomycetaceae</taxon>
        <taxon>Kroppenstedtia</taxon>
    </lineage>
</organism>
<keyword evidence="8" id="KW-1185">Reference proteome</keyword>
<feature type="transmembrane region" description="Helical" evidence="5">
    <location>
        <begin position="128"/>
        <end position="152"/>
    </location>
</feature>
<dbReference type="PRINTS" id="PR00164">
    <property type="entry name" value="ABC2TRNSPORT"/>
</dbReference>
<feature type="transmembrane region" description="Helical" evidence="5">
    <location>
        <begin position="226"/>
        <end position="244"/>
    </location>
</feature>
<evidence type="ECO:0000256" key="4">
    <source>
        <dbReference type="ARBA" id="ARBA00023136"/>
    </source>
</evidence>
<dbReference type="Proteomes" id="UP000503088">
    <property type="component" value="Chromosome"/>
</dbReference>
<dbReference type="PIRSF" id="PIRSF006648">
    <property type="entry name" value="DrrB"/>
    <property type="match status" value="1"/>
</dbReference>
<evidence type="ECO:0000256" key="5">
    <source>
        <dbReference type="RuleBase" id="RU361157"/>
    </source>
</evidence>
<feature type="transmembrane region" description="Helical" evidence="5">
    <location>
        <begin position="164"/>
        <end position="185"/>
    </location>
</feature>
<comment type="similarity">
    <text evidence="5">Belongs to the ABC-2 integral membrane protein family.</text>
</comment>
<dbReference type="PANTHER" id="PTHR43229:SF2">
    <property type="entry name" value="NODULATION PROTEIN J"/>
    <property type="match status" value="1"/>
</dbReference>
<dbReference type="GO" id="GO:0043190">
    <property type="term" value="C:ATP-binding cassette (ABC) transporter complex"/>
    <property type="evidence" value="ECO:0007669"/>
    <property type="project" value="InterPro"/>
</dbReference>
<feature type="transmembrane region" description="Helical" evidence="5">
    <location>
        <begin position="98"/>
        <end position="122"/>
    </location>
</feature>
<evidence type="ECO:0000256" key="1">
    <source>
        <dbReference type="ARBA" id="ARBA00004141"/>
    </source>
</evidence>
<feature type="transmembrane region" description="Helical" evidence="5">
    <location>
        <begin position="21"/>
        <end position="41"/>
    </location>
</feature>
<dbReference type="GO" id="GO:0140359">
    <property type="term" value="F:ABC-type transporter activity"/>
    <property type="evidence" value="ECO:0007669"/>
    <property type="project" value="InterPro"/>
</dbReference>
<keyword evidence="2 5" id="KW-0812">Transmembrane</keyword>
<comment type="subcellular location">
    <subcellularLocation>
        <location evidence="5">Cell membrane</location>
        <topology evidence="5">Multi-pass membrane protein</topology>
    </subcellularLocation>
    <subcellularLocation>
        <location evidence="1">Membrane</location>
        <topology evidence="1">Multi-pass membrane protein</topology>
    </subcellularLocation>
</comment>
<dbReference type="Pfam" id="PF01061">
    <property type="entry name" value="ABC2_membrane"/>
    <property type="match status" value="1"/>
</dbReference>
<dbReference type="InterPro" id="IPR047817">
    <property type="entry name" value="ABC2_TM_bact-type"/>
</dbReference>
<dbReference type="EMBL" id="CP048104">
    <property type="protein sequence ID" value="QKG83801.1"/>
    <property type="molecule type" value="Genomic_DNA"/>
</dbReference>
<feature type="transmembrane region" description="Helical" evidence="5">
    <location>
        <begin position="56"/>
        <end position="77"/>
    </location>
</feature>